<evidence type="ECO:0000256" key="2">
    <source>
        <dbReference type="ARBA" id="ARBA00022723"/>
    </source>
</evidence>
<dbReference type="InterPro" id="IPR001841">
    <property type="entry name" value="Znf_RING"/>
</dbReference>
<evidence type="ECO:0000259" key="7">
    <source>
        <dbReference type="Pfam" id="PF17123"/>
    </source>
</evidence>
<dbReference type="PANTHER" id="PTHR46151:SF12">
    <property type="entry name" value="RING_U-BOX SUPERFAMILY PROTEIN"/>
    <property type="match status" value="1"/>
</dbReference>
<keyword evidence="4" id="KW-0862">Zinc</keyword>
<dbReference type="InterPro" id="IPR013083">
    <property type="entry name" value="Znf_RING/FYVE/PHD"/>
</dbReference>
<comment type="caution">
    <text evidence="8">The sequence shown here is derived from an EMBL/GenBank/DDBJ whole genome shotgun (WGS) entry which is preliminary data.</text>
</comment>
<keyword evidence="9" id="KW-1185">Reference proteome</keyword>
<keyword evidence="2" id="KW-0479">Metal-binding</keyword>
<keyword evidence="6" id="KW-1133">Transmembrane helix</keyword>
<dbReference type="PANTHER" id="PTHR46151">
    <property type="entry name" value="NEP1-INTERACTING PROTEIN-LIKE 2"/>
    <property type="match status" value="1"/>
</dbReference>
<dbReference type="GO" id="GO:0016020">
    <property type="term" value="C:membrane"/>
    <property type="evidence" value="ECO:0007669"/>
    <property type="project" value="UniProtKB-SubCell"/>
</dbReference>
<dbReference type="SUPFAM" id="SSF57850">
    <property type="entry name" value="RING/U-box"/>
    <property type="match status" value="1"/>
</dbReference>
<organism evidence="8 9">
    <name type="scientific">Vanilla planifolia</name>
    <name type="common">Vanilla</name>
    <dbReference type="NCBI Taxonomy" id="51239"/>
    <lineage>
        <taxon>Eukaryota</taxon>
        <taxon>Viridiplantae</taxon>
        <taxon>Streptophyta</taxon>
        <taxon>Embryophyta</taxon>
        <taxon>Tracheophyta</taxon>
        <taxon>Spermatophyta</taxon>
        <taxon>Magnoliopsida</taxon>
        <taxon>Liliopsida</taxon>
        <taxon>Asparagales</taxon>
        <taxon>Orchidaceae</taxon>
        <taxon>Vanilloideae</taxon>
        <taxon>Vanilleae</taxon>
        <taxon>Vanilla</taxon>
    </lineage>
</organism>
<proteinExistence type="predicted"/>
<feature type="domain" description="RING-type" evidence="7">
    <location>
        <begin position="144"/>
        <end position="169"/>
    </location>
</feature>
<feature type="transmembrane region" description="Helical" evidence="6">
    <location>
        <begin position="39"/>
        <end position="58"/>
    </location>
</feature>
<evidence type="ECO:0000256" key="5">
    <source>
        <dbReference type="ARBA" id="ARBA00023136"/>
    </source>
</evidence>
<evidence type="ECO:0000256" key="3">
    <source>
        <dbReference type="ARBA" id="ARBA00022771"/>
    </source>
</evidence>
<dbReference type="GO" id="GO:0008270">
    <property type="term" value="F:zinc ion binding"/>
    <property type="evidence" value="ECO:0007669"/>
    <property type="project" value="UniProtKB-KW"/>
</dbReference>
<keyword evidence="3" id="KW-0863">Zinc-finger</keyword>
<evidence type="ECO:0000256" key="4">
    <source>
        <dbReference type="ARBA" id="ARBA00022833"/>
    </source>
</evidence>
<feature type="transmembrane region" description="Helical" evidence="6">
    <location>
        <begin position="7"/>
        <end position="27"/>
    </location>
</feature>
<evidence type="ECO:0000313" key="8">
    <source>
        <dbReference type="EMBL" id="KAG0497085.1"/>
    </source>
</evidence>
<evidence type="ECO:0000256" key="6">
    <source>
        <dbReference type="SAM" id="Phobius"/>
    </source>
</evidence>
<name>A0A835RYM8_VANPL</name>
<keyword evidence="6" id="KW-0812">Transmembrane</keyword>
<accession>A0A835RYM8</accession>
<dbReference type="EMBL" id="JADCNL010000001">
    <property type="protein sequence ID" value="KAG0497085.1"/>
    <property type="molecule type" value="Genomic_DNA"/>
</dbReference>
<dbReference type="OrthoDB" id="5835829at2759"/>
<sequence>METLKKLLYGVLTCSFALCGAGIGAVAGAFNGQTTETGIARGMLIGAVAGAVVAIEILESCFKGELQSKVTAIFGSLFNGKIYREWVSPAVLMAYQWQMSTQETSFEDTRDIFDVTQNTGLLLEIINRLPEFMVARPDGEAGSCAVCLQDFRRGERARKLPSCGHFFHLNLRFLAAHQQESIKPGLEITGKVICGPDARGLLLTAVSIFLPEWMFCSYVRNTKNDGFVIMINPSLFLTALVIITLALASTRNPGIIPGNEGSSNERARSRRITIDGIDTKAMYCKISIFSALHDVCIFDIGC</sequence>
<reference evidence="8 9" key="1">
    <citation type="journal article" date="2020" name="Nat. Food">
        <title>A phased Vanilla planifolia genome enables genetic improvement of flavour and production.</title>
        <authorList>
            <person name="Hasing T."/>
            <person name="Tang H."/>
            <person name="Brym M."/>
            <person name="Khazi F."/>
            <person name="Huang T."/>
            <person name="Chambers A.H."/>
        </authorList>
    </citation>
    <scope>NUCLEOTIDE SEQUENCE [LARGE SCALE GENOMIC DNA]</scope>
    <source>
        <tissue evidence="8">Leaf</tissue>
    </source>
</reference>
<dbReference type="Gene3D" id="3.30.40.10">
    <property type="entry name" value="Zinc/RING finger domain, C3HC4 (zinc finger)"/>
    <property type="match status" value="1"/>
</dbReference>
<gene>
    <name evidence="8" type="ORF">HPP92_001776</name>
</gene>
<keyword evidence="5 6" id="KW-0472">Membrane</keyword>
<dbReference type="Proteomes" id="UP000636800">
    <property type="component" value="Chromosome 1"/>
</dbReference>
<dbReference type="AlphaFoldDB" id="A0A835RYM8"/>
<dbReference type="Pfam" id="PF17123">
    <property type="entry name" value="zf-RING_11"/>
    <property type="match status" value="1"/>
</dbReference>
<comment type="subcellular location">
    <subcellularLocation>
        <location evidence="1">Membrane</location>
    </subcellularLocation>
</comment>
<protein>
    <recommendedName>
        <fullName evidence="7">RING-type domain-containing protein</fullName>
    </recommendedName>
</protein>
<evidence type="ECO:0000256" key="1">
    <source>
        <dbReference type="ARBA" id="ARBA00004370"/>
    </source>
</evidence>
<feature type="transmembrane region" description="Helical" evidence="6">
    <location>
        <begin position="226"/>
        <end position="248"/>
    </location>
</feature>
<evidence type="ECO:0000313" key="9">
    <source>
        <dbReference type="Proteomes" id="UP000636800"/>
    </source>
</evidence>